<sequence length="407" mass="43803">MASPTPHQGQQKQPHVVQTILESFTRCFAPPDDAVSGCYQSDPSKRKGGSPSGSRGAGDRPVVDNGGGIFSRAVSRSLSSSDSRKKVPRRDSVDVDINAGGGIRRSSQPSAEELEERSMKRKLEIFRGGGGVRGEGSTRPPKLAPRWQEPPIQSRATPRADDVGADLALSDDEEELLRLAQSSRRRFACGISPFADRTPGGHGAGRGHAKGGSGEDSTDDSAMSSIGRMFGDIYGRGYHAAYNGGFLCFATPVRSASGDEGVANLSDDNLTADEFVSRLGGGAGPANVTPDSAPPISYAEEESANDNSTLYFDQKYSHVVQTRPPMLLFPENMLQCTESRADELSMMLKRRSMSLDPPCQQPSEVVVTGRRATSCSREPPPPPRDHNSNEFKRGDGRNSEESPRHRR</sequence>
<dbReference type="Proteomes" id="UP001530315">
    <property type="component" value="Unassembled WGS sequence"/>
</dbReference>
<evidence type="ECO:0000313" key="3">
    <source>
        <dbReference type="Proteomes" id="UP001530315"/>
    </source>
</evidence>
<feature type="region of interest" description="Disordered" evidence="1">
    <location>
        <begin position="32"/>
        <end position="162"/>
    </location>
</feature>
<reference evidence="2 3" key="1">
    <citation type="submission" date="2024-10" db="EMBL/GenBank/DDBJ databases">
        <title>Updated reference genomes for cyclostephanoid diatoms.</title>
        <authorList>
            <person name="Roberts W.R."/>
            <person name="Alverson A.J."/>
        </authorList>
    </citation>
    <scope>NUCLEOTIDE SEQUENCE [LARGE SCALE GENOMIC DNA]</scope>
    <source>
        <strain evidence="2 3">AJA276-08</strain>
    </source>
</reference>
<dbReference type="AlphaFoldDB" id="A0ABD3QKJ1"/>
<evidence type="ECO:0000256" key="1">
    <source>
        <dbReference type="SAM" id="MobiDB-lite"/>
    </source>
</evidence>
<comment type="caution">
    <text evidence="2">The sequence shown here is derived from an EMBL/GenBank/DDBJ whole genome shotgun (WGS) entry which is preliminary data.</text>
</comment>
<evidence type="ECO:0000313" key="2">
    <source>
        <dbReference type="EMBL" id="KAL3800046.1"/>
    </source>
</evidence>
<accession>A0ABD3QKJ1</accession>
<dbReference type="EMBL" id="JALLAZ020000231">
    <property type="protein sequence ID" value="KAL3800046.1"/>
    <property type="molecule type" value="Genomic_DNA"/>
</dbReference>
<feature type="compositionally biased region" description="Low complexity" evidence="1">
    <location>
        <begin position="71"/>
        <end position="81"/>
    </location>
</feature>
<proteinExistence type="predicted"/>
<feature type="compositionally biased region" description="Gly residues" evidence="1">
    <location>
        <begin position="200"/>
        <end position="214"/>
    </location>
</feature>
<feature type="region of interest" description="Disordered" evidence="1">
    <location>
        <begin position="352"/>
        <end position="407"/>
    </location>
</feature>
<feature type="compositionally biased region" description="Basic and acidic residues" evidence="1">
    <location>
        <begin position="383"/>
        <end position="407"/>
    </location>
</feature>
<organism evidence="2 3">
    <name type="scientific">Stephanodiscus triporus</name>
    <dbReference type="NCBI Taxonomy" id="2934178"/>
    <lineage>
        <taxon>Eukaryota</taxon>
        <taxon>Sar</taxon>
        <taxon>Stramenopiles</taxon>
        <taxon>Ochrophyta</taxon>
        <taxon>Bacillariophyta</taxon>
        <taxon>Coscinodiscophyceae</taxon>
        <taxon>Thalassiosirophycidae</taxon>
        <taxon>Stephanodiscales</taxon>
        <taxon>Stephanodiscaceae</taxon>
        <taxon>Stephanodiscus</taxon>
    </lineage>
</organism>
<feature type="region of interest" description="Disordered" evidence="1">
    <location>
        <begin position="190"/>
        <end position="221"/>
    </location>
</feature>
<protein>
    <submittedName>
        <fullName evidence="2">Uncharacterized protein</fullName>
    </submittedName>
</protein>
<feature type="compositionally biased region" description="Basic and acidic residues" evidence="1">
    <location>
        <begin position="82"/>
        <end position="93"/>
    </location>
</feature>
<feature type="compositionally biased region" description="Basic and acidic residues" evidence="1">
    <location>
        <begin position="116"/>
        <end position="125"/>
    </location>
</feature>
<keyword evidence="3" id="KW-1185">Reference proteome</keyword>
<name>A0ABD3QKJ1_9STRA</name>
<gene>
    <name evidence="2" type="ORF">ACHAW5_003694</name>
</gene>